<comment type="caution">
    <text evidence="2">The sequence shown here is derived from an EMBL/GenBank/DDBJ whole genome shotgun (WGS) entry which is preliminary data.</text>
</comment>
<feature type="compositionally biased region" description="Low complexity" evidence="1">
    <location>
        <begin position="139"/>
        <end position="148"/>
    </location>
</feature>
<dbReference type="GeneID" id="6013590"/>
<dbReference type="OrthoDB" id="3211926at2759"/>
<dbReference type="Proteomes" id="UP000001861">
    <property type="component" value="Unassembled WGS sequence"/>
</dbReference>
<feature type="region of interest" description="Disordered" evidence="1">
    <location>
        <begin position="101"/>
        <end position="170"/>
    </location>
</feature>
<evidence type="ECO:0000313" key="2">
    <source>
        <dbReference type="EMBL" id="EAU84652.2"/>
    </source>
</evidence>
<proteinExistence type="predicted"/>
<sequence length="303" mass="33463">MNRPGPLEELPLERFLPSYANISDNDDDDDLWTGGTRLKRPLSPTSHSPSAKRRQLSIDGRSTTPGSSKMTPRSRYAQSVDFSAVLQSPDSPVKRLNFASISISKSDSPKQDDIETTPRARSRPVPPKQLDGSKEEDVASSSTRVATRSRPHPLVFELVPRPAPPLPDPTSEHYPGFFIYPDPYTVVARPDETRSVEEQVWYDEEPEKENSQPPRQVHALPSAFIDSLAKSSSLFPAPLPKGKTIASIFSSSYRSVAHRRIFGPRSAVLEDDSLDLTAINNYARRAALSSNPLEDDKDGSPSS</sequence>
<organism evidence="2 3">
    <name type="scientific">Coprinopsis cinerea (strain Okayama-7 / 130 / ATCC MYA-4618 / FGSC 9003)</name>
    <name type="common">Inky cap fungus</name>
    <name type="synonym">Hormographiella aspergillata</name>
    <dbReference type="NCBI Taxonomy" id="240176"/>
    <lineage>
        <taxon>Eukaryota</taxon>
        <taxon>Fungi</taxon>
        <taxon>Dikarya</taxon>
        <taxon>Basidiomycota</taxon>
        <taxon>Agaricomycotina</taxon>
        <taxon>Agaricomycetes</taxon>
        <taxon>Agaricomycetidae</taxon>
        <taxon>Agaricales</taxon>
        <taxon>Agaricineae</taxon>
        <taxon>Psathyrellaceae</taxon>
        <taxon>Coprinopsis</taxon>
    </lineage>
</organism>
<dbReference type="AlphaFoldDB" id="A8NX08"/>
<feature type="compositionally biased region" description="Basic and acidic residues" evidence="1">
    <location>
        <begin position="107"/>
        <end position="118"/>
    </location>
</feature>
<dbReference type="KEGG" id="cci:CC1G_00171"/>
<reference evidence="2 3" key="1">
    <citation type="journal article" date="2010" name="Proc. Natl. Acad. Sci. U.S.A.">
        <title>Insights into evolution of multicellular fungi from the assembled chromosomes of the mushroom Coprinopsis cinerea (Coprinus cinereus).</title>
        <authorList>
            <person name="Stajich J.E."/>
            <person name="Wilke S.K."/>
            <person name="Ahren D."/>
            <person name="Au C.H."/>
            <person name="Birren B.W."/>
            <person name="Borodovsky M."/>
            <person name="Burns C."/>
            <person name="Canback B."/>
            <person name="Casselton L.A."/>
            <person name="Cheng C.K."/>
            <person name="Deng J."/>
            <person name="Dietrich F.S."/>
            <person name="Fargo D.C."/>
            <person name="Farman M.L."/>
            <person name="Gathman A.C."/>
            <person name="Goldberg J."/>
            <person name="Guigo R."/>
            <person name="Hoegger P.J."/>
            <person name="Hooker J.B."/>
            <person name="Huggins A."/>
            <person name="James T.Y."/>
            <person name="Kamada T."/>
            <person name="Kilaru S."/>
            <person name="Kodira C."/>
            <person name="Kues U."/>
            <person name="Kupfer D."/>
            <person name="Kwan H.S."/>
            <person name="Lomsadze A."/>
            <person name="Li W."/>
            <person name="Lilly W.W."/>
            <person name="Ma L.J."/>
            <person name="Mackey A.J."/>
            <person name="Manning G."/>
            <person name="Martin F."/>
            <person name="Muraguchi H."/>
            <person name="Natvig D.O."/>
            <person name="Palmerini H."/>
            <person name="Ramesh M.A."/>
            <person name="Rehmeyer C.J."/>
            <person name="Roe B.A."/>
            <person name="Shenoy N."/>
            <person name="Stanke M."/>
            <person name="Ter-Hovhannisyan V."/>
            <person name="Tunlid A."/>
            <person name="Velagapudi R."/>
            <person name="Vision T.J."/>
            <person name="Zeng Q."/>
            <person name="Zolan M.E."/>
            <person name="Pukkila P.J."/>
        </authorList>
    </citation>
    <scope>NUCLEOTIDE SEQUENCE [LARGE SCALE GENOMIC DNA]</scope>
    <source>
        <strain evidence="3">Okayama-7 / 130 / ATCC MYA-4618 / FGSC 9003</strain>
    </source>
</reference>
<keyword evidence="3" id="KW-1185">Reference proteome</keyword>
<dbReference type="OMA" id="EDDYMEV"/>
<feature type="region of interest" description="Disordered" evidence="1">
    <location>
        <begin position="18"/>
        <end position="76"/>
    </location>
</feature>
<dbReference type="EMBL" id="AACS02000005">
    <property type="protein sequence ID" value="EAU84652.2"/>
    <property type="molecule type" value="Genomic_DNA"/>
</dbReference>
<dbReference type="InParanoid" id="A8NX08"/>
<protein>
    <submittedName>
        <fullName evidence="2">Uncharacterized protein</fullName>
    </submittedName>
</protein>
<dbReference type="VEuPathDB" id="FungiDB:CC1G_00171"/>
<dbReference type="HOGENOM" id="CLU_918325_0_0_1"/>
<accession>A8NX08</accession>
<evidence type="ECO:0000313" key="3">
    <source>
        <dbReference type="Proteomes" id="UP000001861"/>
    </source>
</evidence>
<evidence type="ECO:0000256" key="1">
    <source>
        <dbReference type="SAM" id="MobiDB-lite"/>
    </source>
</evidence>
<gene>
    <name evidence="2" type="ORF">CC1G_00171</name>
</gene>
<name>A8NX08_COPC7</name>
<dbReference type="RefSeq" id="XP_001837035.2">
    <property type="nucleotide sequence ID" value="XM_001836983.2"/>
</dbReference>
<feature type="compositionally biased region" description="Polar residues" evidence="1">
    <location>
        <begin position="60"/>
        <end position="76"/>
    </location>
</feature>